<gene>
    <name evidence="1" type="ORF">E1832_04275</name>
</gene>
<sequence length="76" mass="8478">MSNFPNNHQIVTDLDTVMTAKKLAKEAMLAAWTADGREMISTRDNLLNIAKCVIHYNGLEGGAKEMQCIILPFKKI</sequence>
<organism evidence="1 2">
    <name type="scientific">Antarcticimicrobium luteum</name>
    <dbReference type="NCBI Taxonomy" id="2547397"/>
    <lineage>
        <taxon>Bacteria</taxon>
        <taxon>Pseudomonadati</taxon>
        <taxon>Pseudomonadota</taxon>
        <taxon>Alphaproteobacteria</taxon>
        <taxon>Rhodobacterales</taxon>
        <taxon>Paracoccaceae</taxon>
        <taxon>Antarcticimicrobium</taxon>
    </lineage>
</organism>
<name>A0A4V3ASM6_9RHOB</name>
<protein>
    <submittedName>
        <fullName evidence="1">Uncharacterized protein</fullName>
    </submittedName>
</protein>
<dbReference type="Proteomes" id="UP000295301">
    <property type="component" value="Unassembled WGS sequence"/>
</dbReference>
<dbReference type="EMBL" id="SMUV01000049">
    <property type="protein sequence ID" value="TDK51190.1"/>
    <property type="molecule type" value="Genomic_DNA"/>
</dbReference>
<accession>A0A4V3ASM6</accession>
<dbReference type="AlphaFoldDB" id="A0A4V3ASM6"/>
<dbReference type="RefSeq" id="WP_133358493.1">
    <property type="nucleotide sequence ID" value="NZ_SMUV01000049.1"/>
</dbReference>
<evidence type="ECO:0000313" key="1">
    <source>
        <dbReference type="EMBL" id="TDK51190.1"/>
    </source>
</evidence>
<keyword evidence="2" id="KW-1185">Reference proteome</keyword>
<comment type="caution">
    <text evidence="1">The sequence shown here is derived from an EMBL/GenBank/DDBJ whole genome shotgun (WGS) entry which is preliminary data.</text>
</comment>
<reference evidence="1 2" key="1">
    <citation type="submission" date="2019-03" db="EMBL/GenBank/DDBJ databases">
        <title>Ruegeria lutea sp. nov., a novel strain, isolated from marine sediment, the Masan Bay, South Korea.</title>
        <authorList>
            <person name="Kim J."/>
            <person name="Kim D.-Y."/>
            <person name="Lee S.-S."/>
        </authorList>
    </citation>
    <scope>NUCLEOTIDE SEQUENCE [LARGE SCALE GENOMIC DNA]</scope>
    <source>
        <strain evidence="1 2">318-1</strain>
    </source>
</reference>
<proteinExistence type="predicted"/>
<evidence type="ECO:0000313" key="2">
    <source>
        <dbReference type="Proteomes" id="UP000295301"/>
    </source>
</evidence>